<reference evidence="2" key="1">
    <citation type="submission" date="2025-08" db="UniProtKB">
        <authorList>
            <consortium name="Ensembl"/>
        </authorList>
    </citation>
    <scope>IDENTIFICATION</scope>
</reference>
<evidence type="ECO:0000256" key="1">
    <source>
        <dbReference type="SAM" id="MobiDB-lite"/>
    </source>
</evidence>
<proteinExistence type="predicted"/>
<name>A0A8C9NU11_SERCA</name>
<feature type="compositionally biased region" description="Basic and acidic residues" evidence="1">
    <location>
        <begin position="47"/>
        <end position="100"/>
    </location>
</feature>
<organism evidence="2 3">
    <name type="scientific">Serinus canaria</name>
    <name type="common">Island canary</name>
    <name type="synonym">Fringilla canaria</name>
    <dbReference type="NCBI Taxonomy" id="9135"/>
    <lineage>
        <taxon>Eukaryota</taxon>
        <taxon>Metazoa</taxon>
        <taxon>Chordata</taxon>
        <taxon>Craniata</taxon>
        <taxon>Vertebrata</taxon>
        <taxon>Euteleostomi</taxon>
        <taxon>Archelosauria</taxon>
        <taxon>Archosauria</taxon>
        <taxon>Dinosauria</taxon>
        <taxon>Saurischia</taxon>
        <taxon>Theropoda</taxon>
        <taxon>Coelurosauria</taxon>
        <taxon>Aves</taxon>
        <taxon>Neognathae</taxon>
        <taxon>Neoaves</taxon>
        <taxon>Telluraves</taxon>
        <taxon>Australaves</taxon>
        <taxon>Passeriformes</taxon>
        <taxon>Passeroidea</taxon>
        <taxon>Fringillidae</taxon>
        <taxon>Carduelinae</taxon>
        <taxon>Serinus</taxon>
    </lineage>
</organism>
<feature type="compositionally biased region" description="Basic and acidic residues" evidence="1">
    <location>
        <begin position="1"/>
        <end position="11"/>
    </location>
</feature>
<accession>A0A8C9NU11</accession>
<evidence type="ECO:0000313" key="3">
    <source>
        <dbReference type="Proteomes" id="UP000694409"/>
    </source>
</evidence>
<feature type="region of interest" description="Disordered" evidence="1">
    <location>
        <begin position="1"/>
        <end position="147"/>
    </location>
</feature>
<dbReference type="Proteomes" id="UP000694409">
    <property type="component" value="Unassembled WGS sequence"/>
</dbReference>
<dbReference type="AlphaFoldDB" id="A0A8C9NU11"/>
<keyword evidence="3" id="KW-1185">Reference proteome</keyword>
<feature type="compositionally biased region" description="Polar residues" evidence="1">
    <location>
        <begin position="105"/>
        <end position="122"/>
    </location>
</feature>
<dbReference type="Ensembl" id="ENSSCAT00000025775.1">
    <property type="protein sequence ID" value="ENSSCAP00000023151.1"/>
    <property type="gene ID" value="ENSSCAG00000016586.1"/>
</dbReference>
<sequence>KPDLVLKHLLHEAQVPSEIPNSSSPGRDQGEDQGEDQGQGLGHRKVRDKDMDRDREKNMDKVRGKDKDRDREKNTDKVRGKDRDRDREKDMDKVRGEDKPLPTLPDSNPAQIPAQSPLSQWQPFPGSCPSVPCPQSLSSSPGAPPGSGMCCEVSLDFSLLQGNFPSSPSLAPRQRGRIPPFPAVESAGARRVSHPPTFQVLLPGLLPIHELTSTHP</sequence>
<protein>
    <submittedName>
        <fullName evidence="2">Uncharacterized protein</fullName>
    </submittedName>
</protein>
<evidence type="ECO:0000313" key="2">
    <source>
        <dbReference type="Ensembl" id="ENSSCAP00000023151.1"/>
    </source>
</evidence>
<reference evidence="2" key="2">
    <citation type="submission" date="2025-09" db="UniProtKB">
        <authorList>
            <consortium name="Ensembl"/>
        </authorList>
    </citation>
    <scope>IDENTIFICATION</scope>
</reference>